<dbReference type="RefSeq" id="WP_266086315.1">
    <property type="nucleotide sequence ID" value="NZ_RKLV01000003.1"/>
</dbReference>
<accession>A0A9Q4C3M9</accession>
<gene>
    <name evidence="2" type="ORF">EGH25_03770</name>
</gene>
<name>A0A9Q4C3M9_9EURY</name>
<keyword evidence="3" id="KW-1185">Reference proteome</keyword>
<keyword evidence="1" id="KW-0472">Membrane</keyword>
<sequence length="83" mass="8854">MKQNDTEKAASSALGYLLVSVGFVLVILSFGLGFLPFIDMLLESLGLNYLVENSGTLLWGGIGGVVVGVLIIVMSDIDVEEYE</sequence>
<evidence type="ECO:0000313" key="3">
    <source>
        <dbReference type="Proteomes" id="UP001149411"/>
    </source>
</evidence>
<keyword evidence="1" id="KW-0812">Transmembrane</keyword>
<reference evidence="2" key="1">
    <citation type="submission" date="2022-09" db="EMBL/GenBank/DDBJ databases">
        <title>Haloadaptaus new haloarchaeum isolated from saline soil.</title>
        <authorList>
            <person name="Duran-Viseras A."/>
            <person name="Sanchez-Porro C."/>
            <person name="Ventosa A."/>
        </authorList>
    </citation>
    <scope>NUCLEOTIDE SEQUENCE</scope>
    <source>
        <strain evidence="2">F3-133</strain>
    </source>
</reference>
<dbReference type="EMBL" id="RKLV01000003">
    <property type="protein sequence ID" value="MCX2818471.1"/>
    <property type="molecule type" value="Genomic_DNA"/>
</dbReference>
<feature type="transmembrane region" description="Helical" evidence="1">
    <location>
        <begin position="12"/>
        <end position="37"/>
    </location>
</feature>
<evidence type="ECO:0000256" key="1">
    <source>
        <dbReference type="SAM" id="Phobius"/>
    </source>
</evidence>
<comment type="caution">
    <text evidence="2">The sequence shown here is derived from an EMBL/GenBank/DDBJ whole genome shotgun (WGS) entry which is preliminary data.</text>
</comment>
<feature type="transmembrane region" description="Helical" evidence="1">
    <location>
        <begin position="57"/>
        <end position="77"/>
    </location>
</feature>
<dbReference type="AlphaFoldDB" id="A0A9Q4C3M9"/>
<organism evidence="2 3">
    <name type="scientific">Halorutilus salinus</name>
    <dbReference type="NCBI Taxonomy" id="2487751"/>
    <lineage>
        <taxon>Archaea</taxon>
        <taxon>Methanobacteriati</taxon>
        <taxon>Methanobacteriota</taxon>
        <taxon>Stenosarchaea group</taxon>
        <taxon>Halobacteria</taxon>
        <taxon>Halorutilales</taxon>
        <taxon>Halorutilaceae</taxon>
        <taxon>Halorutilus</taxon>
    </lineage>
</organism>
<keyword evidence="1" id="KW-1133">Transmembrane helix</keyword>
<proteinExistence type="predicted"/>
<dbReference type="Proteomes" id="UP001149411">
    <property type="component" value="Unassembled WGS sequence"/>
</dbReference>
<evidence type="ECO:0000313" key="2">
    <source>
        <dbReference type="EMBL" id="MCX2818471.1"/>
    </source>
</evidence>
<protein>
    <submittedName>
        <fullName evidence="2">Uncharacterized protein</fullName>
    </submittedName>
</protein>